<evidence type="ECO:0000256" key="3">
    <source>
        <dbReference type="ARBA" id="ARBA00025466"/>
    </source>
</evidence>
<dbReference type="Pfam" id="PF13873">
    <property type="entry name" value="Myb_DNA-bind_5"/>
    <property type="match status" value="1"/>
</dbReference>
<organism evidence="5 6">
    <name type="scientific">Globodera rostochiensis</name>
    <name type="common">Golden nematode worm</name>
    <name type="synonym">Heterodera rostochiensis</name>
    <dbReference type="NCBI Taxonomy" id="31243"/>
    <lineage>
        <taxon>Eukaryota</taxon>
        <taxon>Metazoa</taxon>
        <taxon>Ecdysozoa</taxon>
        <taxon>Nematoda</taxon>
        <taxon>Chromadorea</taxon>
        <taxon>Rhabditida</taxon>
        <taxon>Tylenchina</taxon>
        <taxon>Tylenchomorpha</taxon>
        <taxon>Tylenchoidea</taxon>
        <taxon>Heteroderidae</taxon>
        <taxon>Heteroderinae</taxon>
        <taxon>Globodera</taxon>
    </lineage>
</organism>
<comment type="subunit">
    <text evidence="1">Self-associates forming complexes of several hundred monomers.</text>
</comment>
<feature type="domain" description="Myb/SANT-like DNA-binding" evidence="4">
    <location>
        <begin position="8"/>
        <end position="76"/>
    </location>
</feature>
<name>A0A914HZ75_GLORO</name>
<evidence type="ECO:0000256" key="2">
    <source>
        <dbReference type="ARBA" id="ARBA00016807"/>
    </source>
</evidence>
<evidence type="ECO:0000259" key="4">
    <source>
        <dbReference type="Pfam" id="PF13873"/>
    </source>
</evidence>
<accession>A0A914HZ75</accession>
<evidence type="ECO:0000313" key="5">
    <source>
        <dbReference type="Proteomes" id="UP000887572"/>
    </source>
</evidence>
<sequence>MTNRSADNVVFVQCILPHREYLFSKFSPKITHEGKKRRWLYIRDQLVASGMAHFVGKDDSYMRQKWADMKRRTIEKLSRMGQNSRANLSEVDALIFRIIGGKEAIDQRVVTPENSGLMESTNLNGVHYETTADNDNERHLLLPDQQQQNLTQNSLNLTAATKNEPNITVCTLPLQQQQQATAQQIVPTSQQATAQQIVPTSSASVPMFHPTVIHNGISLTTTLRRKRKRMKKRGDRMPKICGMNCQNEKIPDQQQQMESDDLEGQVKRAKLAYYKSQIDLNYSLKSESVLRKRLLTLQIEQIQQEIEGDDDDEQ</sequence>
<dbReference type="WBParaSite" id="Gr19_v10_g6033.t1">
    <property type="protein sequence ID" value="Gr19_v10_g6033.t1"/>
    <property type="gene ID" value="Gr19_v10_g6033"/>
</dbReference>
<dbReference type="Proteomes" id="UP000887572">
    <property type="component" value="Unplaced"/>
</dbReference>
<keyword evidence="5" id="KW-1185">Reference proteome</keyword>
<evidence type="ECO:0000313" key="6">
    <source>
        <dbReference type="WBParaSite" id="Gr19_v10_g6033.t1"/>
    </source>
</evidence>
<comment type="function">
    <text evidence="3">Involved in transvection phenomena (= synapsis-dependent gene expression), where the synaptic pairing of chromosomes carrying genes with which zeste interacts influences the expression of these genes. Zeste binds to DNA and stimulates transcription from a nearby promoter.</text>
</comment>
<dbReference type="InterPro" id="IPR028002">
    <property type="entry name" value="Myb_DNA-bind_5"/>
</dbReference>
<proteinExistence type="predicted"/>
<reference evidence="6" key="1">
    <citation type="submission" date="2022-11" db="UniProtKB">
        <authorList>
            <consortium name="WormBaseParasite"/>
        </authorList>
    </citation>
    <scope>IDENTIFICATION</scope>
</reference>
<protein>
    <recommendedName>
        <fullName evidence="2">Regulatory protein zeste</fullName>
    </recommendedName>
</protein>
<evidence type="ECO:0000256" key="1">
    <source>
        <dbReference type="ARBA" id="ARBA00011764"/>
    </source>
</evidence>
<dbReference type="AlphaFoldDB" id="A0A914HZ75"/>